<dbReference type="PANTHER" id="PTHR11895">
    <property type="entry name" value="TRANSAMIDASE"/>
    <property type="match status" value="1"/>
</dbReference>
<evidence type="ECO:0000259" key="1">
    <source>
        <dbReference type="Pfam" id="PF01425"/>
    </source>
</evidence>
<dbReference type="NCBIfam" id="TIGR02713">
    <property type="entry name" value="allophanate_hyd"/>
    <property type="match status" value="1"/>
</dbReference>
<dbReference type="Gene3D" id="3.90.1300.10">
    <property type="entry name" value="Amidase signature (AS) domain"/>
    <property type="match status" value="1"/>
</dbReference>
<name>A0ABV3SHZ4_9HYPH</name>
<dbReference type="SUPFAM" id="SSF75304">
    <property type="entry name" value="Amidase signature (AS) enzymes"/>
    <property type="match status" value="1"/>
</dbReference>
<dbReference type="InterPro" id="IPR014085">
    <property type="entry name" value="Allophanate_hydrolase"/>
</dbReference>
<dbReference type="Proteomes" id="UP001556692">
    <property type="component" value="Unassembled WGS sequence"/>
</dbReference>
<evidence type="ECO:0000259" key="2">
    <source>
        <dbReference type="Pfam" id="PF21986"/>
    </source>
</evidence>
<evidence type="ECO:0000313" key="4">
    <source>
        <dbReference type="Proteomes" id="UP001556692"/>
    </source>
</evidence>
<sequence>MKLEDLPFTLAALREAYAAGMRPEDVVREAFRRLDAVADPGIFIHEAREAALAAARALGAFSDLPLWGVPFAVKDNIDVAGMPTTAACPDFAYRAEGDAFAVARLKAAGAICLGKTNLDQFATGLVGVRTPYPAPRNAIDPELVPGGSSSGSAVAVAHDIAAFALGTDTAGSGRVPAALNNIVGLKPTLGALSSTGVVPACRTLDTISVFAFTVSDAWEVFEAAAAYDAADPYSRVLPAPVASPPPPAIRIAVPDAASLETFGDTAQADHFRATIARLQTGGAAVKEIDFEPFYAVARMLYEGAWLAERVAAVGDRLVEAPETLHSTTRAILEPGLGLTAVDAFGGLYRLKELQRRCEELLQDADVICVPTIPTFVSMAEIAADPIGPNSRLGTYTNFVNLLDMCGIAVPAGVRSDGRPGSVTMLARKGRDALAAAVAAKVEEGLLGATGRPRATASAKISDVAADEIAVAVCGAHMSGLPLNRELTARDGRFLRACRTAPGYTLHALPGGPPFRPGLVRSPGEATAIELEVWALPRKRFGDFIAGIPAPLCIGSVSLEDGTSVKGFLCESSGLEGAKDISRLGGWRGYLRMQSQPPAREARAYAV</sequence>
<dbReference type="InterPro" id="IPR023631">
    <property type="entry name" value="Amidase_dom"/>
</dbReference>
<accession>A0ABV3SHZ4</accession>
<dbReference type="InterPro" id="IPR053844">
    <property type="entry name" value="AH_C"/>
</dbReference>
<dbReference type="Gene3D" id="1.20.58.1700">
    <property type="match status" value="1"/>
</dbReference>
<feature type="domain" description="Amidase" evidence="1">
    <location>
        <begin position="25"/>
        <end position="432"/>
    </location>
</feature>
<dbReference type="RefSeq" id="WP_367954231.1">
    <property type="nucleotide sequence ID" value="NZ_JBDPGJ010000002.1"/>
</dbReference>
<protein>
    <submittedName>
        <fullName evidence="3">Allophanate hydrolase</fullName>
        <ecNumber evidence="3">3.5.1.54</ecNumber>
    </submittedName>
</protein>
<reference evidence="3 4" key="1">
    <citation type="submission" date="2024-05" db="EMBL/GenBank/DDBJ databases">
        <authorList>
            <person name="Jiang F."/>
        </authorList>
    </citation>
    <scope>NUCLEOTIDE SEQUENCE [LARGE SCALE GENOMIC DNA]</scope>
    <source>
        <strain evidence="3 4">LZ166</strain>
    </source>
</reference>
<organism evidence="3 4">
    <name type="scientific">Aquibium pacificus</name>
    <dbReference type="NCBI Taxonomy" id="3153579"/>
    <lineage>
        <taxon>Bacteria</taxon>
        <taxon>Pseudomonadati</taxon>
        <taxon>Pseudomonadota</taxon>
        <taxon>Alphaproteobacteria</taxon>
        <taxon>Hyphomicrobiales</taxon>
        <taxon>Phyllobacteriaceae</taxon>
        <taxon>Aquibium</taxon>
    </lineage>
</organism>
<dbReference type="PANTHER" id="PTHR11895:SF169">
    <property type="entry name" value="GLUTAMYL-TRNA(GLN) AMIDOTRANSFERASE"/>
    <property type="match status" value="1"/>
</dbReference>
<keyword evidence="3" id="KW-0378">Hydrolase</keyword>
<keyword evidence="4" id="KW-1185">Reference proteome</keyword>
<dbReference type="GO" id="GO:0004039">
    <property type="term" value="F:allophanate hydrolase activity"/>
    <property type="evidence" value="ECO:0007669"/>
    <property type="project" value="UniProtKB-EC"/>
</dbReference>
<dbReference type="InterPro" id="IPR000120">
    <property type="entry name" value="Amidase"/>
</dbReference>
<gene>
    <name evidence="3" type="primary">atzF</name>
    <name evidence="3" type="ORF">ABGN05_11955</name>
</gene>
<dbReference type="EC" id="3.5.1.54" evidence="3"/>
<proteinExistence type="predicted"/>
<dbReference type="EMBL" id="JBDPGJ010000002">
    <property type="protein sequence ID" value="MEX0406382.1"/>
    <property type="molecule type" value="Genomic_DNA"/>
</dbReference>
<evidence type="ECO:0000313" key="3">
    <source>
        <dbReference type="EMBL" id="MEX0406382.1"/>
    </source>
</evidence>
<dbReference type="Gene3D" id="3.10.490.10">
    <property type="entry name" value="Gamma-glutamyl cyclotransferase-like"/>
    <property type="match status" value="1"/>
</dbReference>
<comment type="caution">
    <text evidence="3">The sequence shown here is derived from an EMBL/GenBank/DDBJ whole genome shotgun (WGS) entry which is preliminary data.</text>
</comment>
<dbReference type="InterPro" id="IPR036928">
    <property type="entry name" value="AS_sf"/>
</dbReference>
<dbReference type="Pfam" id="PF21986">
    <property type="entry name" value="AH_C"/>
    <property type="match status" value="1"/>
</dbReference>
<feature type="domain" description="Allophanate hydrolase C-terminal" evidence="2">
    <location>
        <begin position="469"/>
        <end position="590"/>
    </location>
</feature>
<dbReference type="NCBIfam" id="NF006043">
    <property type="entry name" value="PRK08186.1"/>
    <property type="match status" value="1"/>
</dbReference>
<dbReference type="Pfam" id="PF01425">
    <property type="entry name" value="Amidase"/>
    <property type="match status" value="1"/>
</dbReference>